<organism evidence="1">
    <name type="scientific">Arundo donax</name>
    <name type="common">Giant reed</name>
    <name type="synonym">Donax arundinaceus</name>
    <dbReference type="NCBI Taxonomy" id="35708"/>
    <lineage>
        <taxon>Eukaryota</taxon>
        <taxon>Viridiplantae</taxon>
        <taxon>Streptophyta</taxon>
        <taxon>Embryophyta</taxon>
        <taxon>Tracheophyta</taxon>
        <taxon>Spermatophyta</taxon>
        <taxon>Magnoliopsida</taxon>
        <taxon>Liliopsida</taxon>
        <taxon>Poales</taxon>
        <taxon>Poaceae</taxon>
        <taxon>PACMAD clade</taxon>
        <taxon>Arundinoideae</taxon>
        <taxon>Arundineae</taxon>
        <taxon>Arundo</taxon>
    </lineage>
</organism>
<proteinExistence type="predicted"/>
<dbReference type="AlphaFoldDB" id="A0A0A9C5G2"/>
<evidence type="ECO:0000313" key="1">
    <source>
        <dbReference type="EMBL" id="JAD68605.1"/>
    </source>
</evidence>
<dbReference type="EMBL" id="GBRH01229290">
    <property type="protein sequence ID" value="JAD68605.1"/>
    <property type="molecule type" value="Transcribed_RNA"/>
</dbReference>
<name>A0A0A9C5G2_ARUDO</name>
<reference evidence="1" key="2">
    <citation type="journal article" date="2015" name="Data Brief">
        <title>Shoot transcriptome of the giant reed, Arundo donax.</title>
        <authorList>
            <person name="Barrero R.A."/>
            <person name="Guerrero F.D."/>
            <person name="Moolhuijzen P."/>
            <person name="Goolsby J.A."/>
            <person name="Tidwell J."/>
            <person name="Bellgard S.E."/>
            <person name="Bellgard M.I."/>
        </authorList>
    </citation>
    <scope>NUCLEOTIDE SEQUENCE</scope>
    <source>
        <tissue evidence="1">Shoot tissue taken approximately 20 cm above the soil surface</tissue>
    </source>
</reference>
<reference evidence="1" key="1">
    <citation type="submission" date="2014-09" db="EMBL/GenBank/DDBJ databases">
        <authorList>
            <person name="Magalhaes I.L.F."/>
            <person name="Oliveira U."/>
            <person name="Santos F.R."/>
            <person name="Vidigal T.H.D.A."/>
            <person name="Brescovit A.D."/>
            <person name="Santos A.J."/>
        </authorList>
    </citation>
    <scope>NUCLEOTIDE SEQUENCE</scope>
    <source>
        <tissue evidence="1">Shoot tissue taken approximately 20 cm above the soil surface</tissue>
    </source>
</reference>
<protein>
    <submittedName>
        <fullName evidence="1">Uncharacterized protein</fullName>
    </submittedName>
</protein>
<accession>A0A0A9C5G2</accession>
<sequence>MFLLRFMFAVHCFGGLFFKVFCSCGALRN</sequence>